<keyword evidence="2" id="KW-1185">Reference proteome</keyword>
<sequence>MAIGSGLMAQGIPNDVTCIMYWNTCYQHARVDNQTCVLVI</sequence>
<dbReference type="AlphaFoldDB" id="A0A9K3I3Z2"/>
<gene>
    <name evidence="1" type="ORF">HanXRQr2_Chr09g0375741</name>
</gene>
<accession>A0A9K3I3Z2</accession>
<reference evidence="1" key="1">
    <citation type="journal article" date="2017" name="Nature">
        <title>The sunflower genome provides insights into oil metabolism, flowering and Asterid evolution.</title>
        <authorList>
            <person name="Badouin H."/>
            <person name="Gouzy J."/>
            <person name="Grassa C.J."/>
            <person name="Murat F."/>
            <person name="Staton S.E."/>
            <person name="Cottret L."/>
            <person name="Lelandais-Briere C."/>
            <person name="Owens G.L."/>
            <person name="Carrere S."/>
            <person name="Mayjonade B."/>
            <person name="Legrand L."/>
            <person name="Gill N."/>
            <person name="Kane N.C."/>
            <person name="Bowers J.E."/>
            <person name="Hubner S."/>
            <person name="Bellec A."/>
            <person name="Berard A."/>
            <person name="Berges H."/>
            <person name="Blanchet N."/>
            <person name="Boniface M.C."/>
            <person name="Brunel D."/>
            <person name="Catrice O."/>
            <person name="Chaidir N."/>
            <person name="Claudel C."/>
            <person name="Donnadieu C."/>
            <person name="Faraut T."/>
            <person name="Fievet G."/>
            <person name="Helmstetter N."/>
            <person name="King M."/>
            <person name="Knapp S.J."/>
            <person name="Lai Z."/>
            <person name="Le Paslier M.C."/>
            <person name="Lippi Y."/>
            <person name="Lorenzon L."/>
            <person name="Mandel J.R."/>
            <person name="Marage G."/>
            <person name="Marchand G."/>
            <person name="Marquand E."/>
            <person name="Bret-Mestries E."/>
            <person name="Morien E."/>
            <person name="Nambeesan S."/>
            <person name="Nguyen T."/>
            <person name="Pegot-Espagnet P."/>
            <person name="Pouilly N."/>
            <person name="Raftis F."/>
            <person name="Sallet E."/>
            <person name="Schiex T."/>
            <person name="Thomas J."/>
            <person name="Vandecasteele C."/>
            <person name="Vares D."/>
            <person name="Vear F."/>
            <person name="Vautrin S."/>
            <person name="Crespi M."/>
            <person name="Mangin B."/>
            <person name="Burke J.M."/>
            <person name="Salse J."/>
            <person name="Munos S."/>
            <person name="Vincourt P."/>
            <person name="Rieseberg L.H."/>
            <person name="Langlade N.B."/>
        </authorList>
    </citation>
    <scope>NUCLEOTIDE SEQUENCE</scope>
    <source>
        <tissue evidence="1">Leaves</tissue>
    </source>
</reference>
<dbReference type="Proteomes" id="UP000215914">
    <property type="component" value="Unassembled WGS sequence"/>
</dbReference>
<dbReference type="EMBL" id="MNCJ02000324">
    <property type="protein sequence ID" value="KAF5789823.1"/>
    <property type="molecule type" value="Genomic_DNA"/>
</dbReference>
<proteinExistence type="predicted"/>
<evidence type="ECO:0000313" key="2">
    <source>
        <dbReference type="Proteomes" id="UP000215914"/>
    </source>
</evidence>
<reference evidence="1" key="2">
    <citation type="submission" date="2020-06" db="EMBL/GenBank/DDBJ databases">
        <title>Helianthus annuus Genome sequencing and assembly Release 2.</title>
        <authorList>
            <person name="Gouzy J."/>
            <person name="Langlade N."/>
            <person name="Munos S."/>
        </authorList>
    </citation>
    <scope>NUCLEOTIDE SEQUENCE</scope>
    <source>
        <tissue evidence="1">Leaves</tissue>
    </source>
</reference>
<comment type="caution">
    <text evidence="1">The sequence shown here is derived from an EMBL/GenBank/DDBJ whole genome shotgun (WGS) entry which is preliminary data.</text>
</comment>
<evidence type="ECO:0000313" key="1">
    <source>
        <dbReference type="EMBL" id="KAF5789823.1"/>
    </source>
</evidence>
<dbReference type="Gramene" id="mRNA:HanXRQr2_Chr09g0375741">
    <property type="protein sequence ID" value="mRNA:HanXRQr2_Chr09g0375741"/>
    <property type="gene ID" value="HanXRQr2_Chr09g0375741"/>
</dbReference>
<name>A0A9K3I3Z2_HELAN</name>
<protein>
    <submittedName>
        <fullName evidence="1">Uncharacterized protein</fullName>
    </submittedName>
</protein>
<organism evidence="1 2">
    <name type="scientific">Helianthus annuus</name>
    <name type="common">Common sunflower</name>
    <dbReference type="NCBI Taxonomy" id="4232"/>
    <lineage>
        <taxon>Eukaryota</taxon>
        <taxon>Viridiplantae</taxon>
        <taxon>Streptophyta</taxon>
        <taxon>Embryophyta</taxon>
        <taxon>Tracheophyta</taxon>
        <taxon>Spermatophyta</taxon>
        <taxon>Magnoliopsida</taxon>
        <taxon>eudicotyledons</taxon>
        <taxon>Gunneridae</taxon>
        <taxon>Pentapetalae</taxon>
        <taxon>asterids</taxon>
        <taxon>campanulids</taxon>
        <taxon>Asterales</taxon>
        <taxon>Asteraceae</taxon>
        <taxon>Asteroideae</taxon>
        <taxon>Heliantheae alliance</taxon>
        <taxon>Heliantheae</taxon>
        <taxon>Helianthus</taxon>
    </lineage>
</organism>